<keyword evidence="2" id="KW-1185">Reference proteome</keyword>
<dbReference type="GO" id="GO:0009143">
    <property type="term" value="P:nucleoside triphosphate catabolic process"/>
    <property type="evidence" value="ECO:0007669"/>
    <property type="project" value="InterPro"/>
</dbReference>
<dbReference type="CDD" id="cd11537">
    <property type="entry name" value="NTP-PPase_RS21-C6_like"/>
    <property type="match status" value="1"/>
</dbReference>
<dbReference type="SUPFAM" id="SSF101386">
    <property type="entry name" value="all-alpha NTP pyrophosphatases"/>
    <property type="match status" value="1"/>
</dbReference>
<dbReference type="Pfam" id="PF12643">
    <property type="entry name" value="MazG-like"/>
    <property type="match status" value="1"/>
</dbReference>
<protein>
    <submittedName>
        <fullName evidence="1">MazG nucleotide pyrophosphohydrolase domain protein</fullName>
    </submittedName>
</protein>
<name>A0A5C5Z8Y8_9BACT</name>
<dbReference type="OrthoDB" id="9791898at2"/>
<evidence type="ECO:0000313" key="1">
    <source>
        <dbReference type="EMBL" id="TWT83782.1"/>
    </source>
</evidence>
<dbReference type="Gene3D" id="1.10.287.1080">
    <property type="entry name" value="MazG-like"/>
    <property type="match status" value="1"/>
</dbReference>
<evidence type="ECO:0000313" key="2">
    <source>
        <dbReference type="Proteomes" id="UP000315010"/>
    </source>
</evidence>
<dbReference type="AlphaFoldDB" id="A0A5C5Z8Y8"/>
<dbReference type="EMBL" id="SJPJ01000001">
    <property type="protein sequence ID" value="TWT83782.1"/>
    <property type="molecule type" value="Genomic_DNA"/>
</dbReference>
<sequence>MTDQETTVAQLRDVVERFVAERNWHSFHNPKNLSMSLAIEAGELMEHFQWLSLDEAALVAADPKRKHDVGEELSDCLAYILAIANAMEIDLTEALKAKMIRNAVKYPAS</sequence>
<dbReference type="PIRSF" id="PIRSF029826">
    <property type="entry name" value="UCP029826_pph"/>
    <property type="match status" value="1"/>
</dbReference>
<keyword evidence="1" id="KW-0378">Hydrolase</keyword>
<dbReference type="PANTHER" id="PTHR46523">
    <property type="entry name" value="DCTP PYROPHOSPHATASE 1"/>
    <property type="match status" value="1"/>
</dbReference>
<dbReference type="GO" id="GO:0047429">
    <property type="term" value="F:nucleoside triphosphate diphosphatase activity"/>
    <property type="evidence" value="ECO:0007669"/>
    <property type="project" value="InterPro"/>
</dbReference>
<organism evidence="1 2">
    <name type="scientific">Novipirellula herctigrandis</name>
    <dbReference type="NCBI Taxonomy" id="2527986"/>
    <lineage>
        <taxon>Bacteria</taxon>
        <taxon>Pseudomonadati</taxon>
        <taxon>Planctomycetota</taxon>
        <taxon>Planctomycetia</taxon>
        <taxon>Pirellulales</taxon>
        <taxon>Pirellulaceae</taxon>
        <taxon>Novipirellula</taxon>
    </lineage>
</organism>
<gene>
    <name evidence="1" type="ORF">CA13_52530</name>
</gene>
<dbReference type="Proteomes" id="UP000315010">
    <property type="component" value="Unassembled WGS sequence"/>
</dbReference>
<accession>A0A5C5Z8Y8</accession>
<proteinExistence type="predicted"/>
<comment type="caution">
    <text evidence="1">The sequence shown here is derived from an EMBL/GenBank/DDBJ whole genome shotgun (WGS) entry which is preliminary data.</text>
</comment>
<dbReference type="InterPro" id="IPR025984">
    <property type="entry name" value="DCTPP"/>
</dbReference>
<dbReference type="RefSeq" id="WP_146401160.1">
    <property type="nucleotide sequence ID" value="NZ_SJPJ01000001.1"/>
</dbReference>
<dbReference type="InterPro" id="IPR052555">
    <property type="entry name" value="dCTP_Pyrophosphatase"/>
</dbReference>
<dbReference type="PANTHER" id="PTHR46523:SF1">
    <property type="entry name" value="DCTP PYROPHOSPHATASE 1"/>
    <property type="match status" value="1"/>
</dbReference>
<reference evidence="1 2" key="1">
    <citation type="submission" date="2019-02" db="EMBL/GenBank/DDBJ databases">
        <title>Deep-cultivation of Planctomycetes and their phenomic and genomic characterization uncovers novel biology.</title>
        <authorList>
            <person name="Wiegand S."/>
            <person name="Jogler M."/>
            <person name="Boedeker C."/>
            <person name="Pinto D."/>
            <person name="Vollmers J."/>
            <person name="Rivas-Marin E."/>
            <person name="Kohn T."/>
            <person name="Peeters S.H."/>
            <person name="Heuer A."/>
            <person name="Rast P."/>
            <person name="Oberbeckmann S."/>
            <person name="Bunk B."/>
            <person name="Jeske O."/>
            <person name="Meyerdierks A."/>
            <person name="Storesund J.E."/>
            <person name="Kallscheuer N."/>
            <person name="Luecker S."/>
            <person name="Lage O.M."/>
            <person name="Pohl T."/>
            <person name="Merkel B.J."/>
            <person name="Hornburger P."/>
            <person name="Mueller R.-W."/>
            <person name="Bruemmer F."/>
            <person name="Labrenz M."/>
            <person name="Spormann A.M."/>
            <person name="Op Den Camp H."/>
            <person name="Overmann J."/>
            <person name="Amann R."/>
            <person name="Jetten M.S.M."/>
            <person name="Mascher T."/>
            <person name="Medema M.H."/>
            <person name="Devos D.P."/>
            <person name="Kaster A.-K."/>
            <person name="Ovreas L."/>
            <person name="Rohde M."/>
            <person name="Galperin M.Y."/>
            <person name="Jogler C."/>
        </authorList>
    </citation>
    <scope>NUCLEOTIDE SEQUENCE [LARGE SCALE GENOMIC DNA]</scope>
    <source>
        <strain evidence="1 2">CA13</strain>
    </source>
</reference>